<dbReference type="Proteomes" id="UP000634136">
    <property type="component" value="Unassembled WGS sequence"/>
</dbReference>
<dbReference type="NCBIfam" id="TIGR01615">
    <property type="entry name" value="A_thal_3542"/>
    <property type="match status" value="1"/>
</dbReference>
<proteinExistence type="predicted"/>
<protein>
    <submittedName>
        <fullName evidence="1">Uncharacterized protein</fullName>
    </submittedName>
</protein>
<evidence type="ECO:0000313" key="2">
    <source>
        <dbReference type="Proteomes" id="UP000634136"/>
    </source>
</evidence>
<dbReference type="AlphaFoldDB" id="A0A834X1U0"/>
<dbReference type="OrthoDB" id="747933at2759"/>
<dbReference type="Pfam" id="PF04720">
    <property type="entry name" value="PDDEXK_6"/>
    <property type="match status" value="1"/>
</dbReference>
<sequence>MVTMLSHAGYNATLRISKWENTKRFPGGSHEYIEIMMGSKQPTRSKKQNPIFLVELELRDQFKMGRASEEYNKMVSMLPEFFVGKPEYLTGIIRVMCSAAKKSMKEKKIHMGPWRKSSFMQMKWSASVSASASTLTSMTSAVSFNKNKNWNLEFGKESLKITATTTTTTTTNNIALSSFPLRQQIQPNCLPISEAPFVVVS</sequence>
<dbReference type="EMBL" id="JAAIUW010000004">
    <property type="protein sequence ID" value="KAF7836499.1"/>
    <property type="molecule type" value="Genomic_DNA"/>
</dbReference>
<accession>A0A834X1U0</accession>
<name>A0A834X1U0_9FABA</name>
<organism evidence="1 2">
    <name type="scientific">Senna tora</name>
    <dbReference type="NCBI Taxonomy" id="362788"/>
    <lineage>
        <taxon>Eukaryota</taxon>
        <taxon>Viridiplantae</taxon>
        <taxon>Streptophyta</taxon>
        <taxon>Embryophyta</taxon>
        <taxon>Tracheophyta</taxon>
        <taxon>Spermatophyta</taxon>
        <taxon>Magnoliopsida</taxon>
        <taxon>eudicotyledons</taxon>
        <taxon>Gunneridae</taxon>
        <taxon>Pentapetalae</taxon>
        <taxon>rosids</taxon>
        <taxon>fabids</taxon>
        <taxon>Fabales</taxon>
        <taxon>Fabaceae</taxon>
        <taxon>Caesalpinioideae</taxon>
        <taxon>Cassia clade</taxon>
        <taxon>Senna</taxon>
    </lineage>
</organism>
<evidence type="ECO:0000313" key="1">
    <source>
        <dbReference type="EMBL" id="KAF7836499.1"/>
    </source>
</evidence>
<dbReference type="InterPro" id="IPR006502">
    <property type="entry name" value="PDDEXK-like"/>
</dbReference>
<dbReference type="PANTHER" id="PTHR31579:SF49">
    <property type="entry name" value="DUF506 FAMILY PROTEIN"/>
    <property type="match status" value="1"/>
</dbReference>
<gene>
    <name evidence="1" type="ORF">G2W53_011358</name>
</gene>
<comment type="caution">
    <text evidence="1">The sequence shown here is derived from an EMBL/GenBank/DDBJ whole genome shotgun (WGS) entry which is preliminary data.</text>
</comment>
<reference evidence="1" key="1">
    <citation type="submission" date="2020-09" db="EMBL/GenBank/DDBJ databases">
        <title>Genome-Enabled Discovery of Anthraquinone Biosynthesis in Senna tora.</title>
        <authorList>
            <person name="Kang S.-H."/>
            <person name="Pandey R.P."/>
            <person name="Lee C.-M."/>
            <person name="Sim J.-S."/>
            <person name="Jeong J.-T."/>
            <person name="Choi B.-S."/>
            <person name="Jung M."/>
            <person name="Ginzburg D."/>
            <person name="Zhao K."/>
            <person name="Won S.Y."/>
            <person name="Oh T.-J."/>
            <person name="Yu Y."/>
            <person name="Kim N.-H."/>
            <person name="Lee O.R."/>
            <person name="Lee T.-H."/>
            <person name="Bashyal P."/>
            <person name="Kim T.-S."/>
            <person name="Lee W.-H."/>
            <person name="Kawkins C."/>
            <person name="Kim C.-K."/>
            <person name="Kim J.S."/>
            <person name="Ahn B.O."/>
            <person name="Rhee S.Y."/>
            <person name="Sohng J.K."/>
        </authorList>
    </citation>
    <scope>NUCLEOTIDE SEQUENCE</scope>
    <source>
        <tissue evidence="1">Leaf</tissue>
    </source>
</reference>
<keyword evidence="2" id="KW-1185">Reference proteome</keyword>
<dbReference type="PANTHER" id="PTHR31579">
    <property type="entry name" value="OS03G0796600 PROTEIN"/>
    <property type="match status" value="1"/>
</dbReference>